<dbReference type="PANTHER" id="PTHR43751">
    <property type="entry name" value="SULFATASE"/>
    <property type="match status" value="1"/>
</dbReference>
<dbReference type="Pfam" id="PF00884">
    <property type="entry name" value="Sulfatase"/>
    <property type="match status" value="1"/>
</dbReference>
<evidence type="ECO:0000259" key="1">
    <source>
        <dbReference type="Pfam" id="PF00884"/>
    </source>
</evidence>
<organism evidence="2 3">
    <name type="scientific">Sulfuriroseicoccus oceanibius</name>
    <dbReference type="NCBI Taxonomy" id="2707525"/>
    <lineage>
        <taxon>Bacteria</taxon>
        <taxon>Pseudomonadati</taxon>
        <taxon>Verrucomicrobiota</taxon>
        <taxon>Verrucomicrobiia</taxon>
        <taxon>Verrucomicrobiales</taxon>
        <taxon>Verrucomicrobiaceae</taxon>
        <taxon>Sulfuriroseicoccus</taxon>
    </lineage>
</organism>
<gene>
    <name evidence="2" type="ORF">G3M56_000740</name>
</gene>
<proteinExistence type="predicted"/>
<dbReference type="SUPFAM" id="SSF53649">
    <property type="entry name" value="Alkaline phosphatase-like"/>
    <property type="match status" value="1"/>
</dbReference>
<reference evidence="2 3" key="1">
    <citation type="submission" date="2020-12" db="EMBL/GenBank/DDBJ databases">
        <title>Sulforoseuscoccus oceanibium gen. nov., sp. nov., a representative of the phylum Verrucomicrobia with special cytoplasmic membrane, and proposal of Sulforoseuscoccusaceae fam. nov.</title>
        <authorList>
            <person name="Xi F."/>
        </authorList>
    </citation>
    <scope>NUCLEOTIDE SEQUENCE [LARGE SCALE GENOMIC DNA]</scope>
    <source>
        <strain evidence="2 3">T37</strain>
    </source>
</reference>
<dbReference type="GO" id="GO:0016740">
    <property type="term" value="F:transferase activity"/>
    <property type="evidence" value="ECO:0007669"/>
    <property type="project" value="UniProtKB-KW"/>
</dbReference>
<dbReference type="InterPro" id="IPR000917">
    <property type="entry name" value="Sulfatase_N"/>
</dbReference>
<keyword evidence="2" id="KW-0808">Transferase</keyword>
<name>A0A6B3LBY1_9BACT</name>
<sequence length="777" mass="87909">MPFALLHSIVWVCGLLLGVIPVIKHHRFGADELSLYLGPSYFGSHILIMLGAAAVGSMVWGGLARWLGSGDREAIHSTMWLKVTLAAQVLVGVMGACNVVTGYGYLALWFGVIVAISAGAMKLSRHPKPTINDFRSAVAWMRRPKPWNALFFLALYLLLMWHNLYLIERMTEIDGWHKLSLFVNRAFSQLALTGGFYFVIQLSIQNGPLWSRKVIWSLATLAPIAIVLDHFIVGFWNQTLLDFLNNFGWDGLMNLEEELRGGGVEMSVPAAVALGLAVFFGACALTWATIWISHKVRFRMAPVWALLAIALGFFGAAIEQTVGREWKARRSWMQEYNEFSVMISPVRPPEGLAYFDVKFRDHAGLQELDALKLERKPDIYVIFLESLRADALTPEVTPFLYQFKSRECQPIGRGWSSSNGTHLGWFGTLSGQVPIHWEDERDEAREQGWPGLRTFHLFKDAGYKMRVHAASELEFRDMGPHFFSTGDELFEAVRENVEGDPIFGLPLPERERVLMEDLKAQIAGRPVGGHLDIVAIDSPHFMYTWHEDFELPFPDYYESRYFPAFPSDEEVRLVKNKYFNSVAWADHLVEGFCQFLKESGRYDDSIVIVLGDHGEEFQDHGGWLHVSSLEDEQVRVPMMIKWPASYGRGPLVDDASQLDVLPSLLDYLTDGNPPKDMAGISLLSGEGRSIVATTAQGGSTREAMLLSRDGYKAYFTWPSYWNGRPTDQITLSRFIGPEGDIEFDTEAEYLEAMRKHMPDALDRFFLRVELRRDPAEE</sequence>
<feature type="domain" description="Sulfatase N-terminal" evidence="1">
    <location>
        <begin position="378"/>
        <end position="668"/>
    </location>
</feature>
<keyword evidence="3" id="KW-1185">Reference proteome</keyword>
<dbReference type="Gene3D" id="3.40.720.10">
    <property type="entry name" value="Alkaline Phosphatase, subunit A"/>
    <property type="match status" value="1"/>
</dbReference>
<dbReference type="Proteomes" id="UP000475117">
    <property type="component" value="Chromosome"/>
</dbReference>
<dbReference type="EMBL" id="CP066776">
    <property type="protein sequence ID" value="QQL45147.1"/>
    <property type="molecule type" value="Genomic_DNA"/>
</dbReference>
<dbReference type="InterPro" id="IPR052701">
    <property type="entry name" value="GAG_Ulvan_Degrading_Sulfatases"/>
</dbReference>
<dbReference type="AlphaFoldDB" id="A0A6B3LBY1"/>
<evidence type="ECO:0000313" key="3">
    <source>
        <dbReference type="Proteomes" id="UP000475117"/>
    </source>
</evidence>
<accession>A0A6B3LBY1</accession>
<dbReference type="KEGG" id="soa:G3M56_000740"/>
<evidence type="ECO:0000313" key="2">
    <source>
        <dbReference type="EMBL" id="QQL45147.1"/>
    </source>
</evidence>
<dbReference type="PANTHER" id="PTHR43751:SF3">
    <property type="entry name" value="SULFATASE N-TERMINAL DOMAIN-CONTAINING PROTEIN"/>
    <property type="match status" value="1"/>
</dbReference>
<dbReference type="GO" id="GO:0016787">
    <property type="term" value="F:hydrolase activity"/>
    <property type="evidence" value="ECO:0007669"/>
    <property type="project" value="UniProtKB-KW"/>
</dbReference>
<keyword evidence="2" id="KW-0378">Hydrolase</keyword>
<protein>
    <submittedName>
        <fullName evidence="2">Sulfatase-like hydrolase/transferase</fullName>
    </submittedName>
</protein>
<dbReference type="RefSeq" id="WP_164364950.1">
    <property type="nucleotide sequence ID" value="NZ_CP066776.1"/>
</dbReference>
<dbReference type="InterPro" id="IPR017850">
    <property type="entry name" value="Alkaline_phosphatase_core_sf"/>
</dbReference>